<protein>
    <recommendedName>
        <fullName evidence="2">Endonuclease/exonuclease/phosphatase domain-containing protein</fullName>
    </recommendedName>
</protein>
<dbReference type="InterPro" id="IPR036691">
    <property type="entry name" value="Endo/exonu/phosph_ase_sf"/>
</dbReference>
<evidence type="ECO:0000313" key="4">
    <source>
        <dbReference type="Proteomes" id="UP001519460"/>
    </source>
</evidence>
<comment type="caution">
    <text evidence="3">The sequence shown here is derived from an EMBL/GenBank/DDBJ whole genome shotgun (WGS) entry which is preliminary data.</text>
</comment>
<dbReference type="Proteomes" id="UP001519460">
    <property type="component" value="Unassembled WGS sequence"/>
</dbReference>
<name>A0ABD0JUE8_9CAEN</name>
<dbReference type="InterPro" id="IPR005135">
    <property type="entry name" value="Endo/exonuclease/phosphatase"/>
</dbReference>
<reference evidence="3 4" key="1">
    <citation type="journal article" date="2023" name="Sci. Data">
        <title>Genome assembly of the Korean intertidal mud-creeper Batillaria attramentaria.</title>
        <authorList>
            <person name="Patra A.K."/>
            <person name="Ho P.T."/>
            <person name="Jun S."/>
            <person name="Lee S.J."/>
            <person name="Kim Y."/>
            <person name="Won Y.J."/>
        </authorList>
    </citation>
    <scope>NUCLEOTIDE SEQUENCE [LARGE SCALE GENOMIC DNA]</scope>
    <source>
        <strain evidence="3">Wonlab-2016</strain>
    </source>
</reference>
<dbReference type="SUPFAM" id="SSF56219">
    <property type="entry name" value="DNase I-like"/>
    <property type="match status" value="1"/>
</dbReference>
<feature type="domain" description="Endonuclease/exonuclease/phosphatase" evidence="2">
    <location>
        <begin position="57"/>
        <end position="396"/>
    </location>
</feature>
<evidence type="ECO:0000313" key="3">
    <source>
        <dbReference type="EMBL" id="KAK7478299.1"/>
    </source>
</evidence>
<sequence>MVFSKRSSTSSLHLLLQLLVLTASVAAEDGCSGGKEKLTIVTYNTGLTASVPGFETRRLAVPSAIAETAREIDADVLCFQELWHEKDLQRVIQNLERNFPYHYSAIHSKVGVLRDDHTDQVSRLKKNASRRVAEYRDGTLWARDSEFGGNCSDEADQVMCTLTFCGHVMLGLSDTCRACVTLTATDLQTVVAECADYTTSVNRYNLPGLLVVSKRPLQAEYVSFTPDGGRALIERGFIYAEVNGAPVIVCTHFTVDITGELGFPYIEAGLPYTSYEEQQRAEILTLDTEFSGTEHVLLGDLNTGPASDGVGERNLTGEVPVNYALLESMGYQNLFLETDGRCTHCFSTNTIIQTQLEGKQGIDKAIDHVLTKGIDRVNNSAQRLFDEAGRGALSDHYGVRLDICVPDSRQIRQDL</sequence>
<keyword evidence="1" id="KW-0732">Signal</keyword>
<feature type="signal peptide" evidence="1">
    <location>
        <begin position="1"/>
        <end position="27"/>
    </location>
</feature>
<organism evidence="3 4">
    <name type="scientific">Batillaria attramentaria</name>
    <dbReference type="NCBI Taxonomy" id="370345"/>
    <lineage>
        <taxon>Eukaryota</taxon>
        <taxon>Metazoa</taxon>
        <taxon>Spiralia</taxon>
        <taxon>Lophotrochozoa</taxon>
        <taxon>Mollusca</taxon>
        <taxon>Gastropoda</taxon>
        <taxon>Caenogastropoda</taxon>
        <taxon>Sorbeoconcha</taxon>
        <taxon>Cerithioidea</taxon>
        <taxon>Batillariidae</taxon>
        <taxon>Batillaria</taxon>
    </lineage>
</organism>
<dbReference type="Gene3D" id="3.60.10.10">
    <property type="entry name" value="Endonuclease/exonuclease/phosphatase"/>
    <property type="match status" value="2"/>
</dbReference>
<proteinExistence type="predicted"/>
<evidence type="ECO:0000256" key="1">
    <source>
        <dbReference type="SAM" id="SignalP"/>
    </source>
</evidence>
<accession>A0ABD0JUE8</accession>
<dbReference type="EMBL" id="JACVVK020000329">
    <property type="protein sequence ID" value="KAK7478299.1"/>
    <property type="molecule type" value="Genomic_DNA"/>
</dbReference>
<dbReference type="AlphaFoldDB" id="A0ABD0JUE8"/>
<dbReference type="Pfam" id="PF03372">
    <property type="entry name" value="Exo_endo_phos"/>
    <property type="match status" value="1"/>
</dbReference>
<feature type="chain" id="PRO_5044770587" description="Endonuclease/exonuclease/phosphatase domain-containing protein" evidence="1">
    <location>
        <begin position="28"/>
        <end position="415"/>
    </location>
</feature>
<evidence type="ECO:0000259" key="2">
    <source>
        <dbReference type="Pfam" id="PF03372"/>
    </source>
</evidence>
<keyword evidence="4" id="KW-1185">Reference proteome</keyword>
<gene>
    <name evidence="3" type="ORF">BaRGS_00030451</name>
</gene>